<dbReference type="InParanoid" id="A0A166ACL7"/>
<evidence type="ECO:0000256" key="1">
    <source>
        <dbReference type="SAM" id="MobiDB-lite"/>
    </source>
</evidence>
<dbReference type="EMBL" id="KV426044">
    <property type="protein sequence ID" value="KZV90659.1"/>
    <property type="molecule type" value="Genomic_DNA"/>
</dbReference>
<organism evidence="3 4">
    <name type="scientific">Exidia glandulosa HHB12029</name>
    <dbReference type="NCBI Taxonomy" id="1314781"/>
    <lineage>
        <taxon>Eukaryota</taxon>
        <taxon>Fungi</taxon>
        <taxon>Dikarya</taxon>
        <taxon>Basidiomycota</taxon>
        <taxon>Agaricomycotina</taxon>
        <taxon>Agaricomycetes</taxon>
        <taxon>Auriculariales</taxon>
        <taxon>Exidiaceae</taxon>
        <taxon>Exidia</taxon>
    </lineage>
</organism>
<dbReference type="OrthoDB" id="2641762at2759"/>
<sequence length="339" mass="37549">MSPYTPDEPATTLFLERTFVSGDVITGTGYGIQLVLYLGCARFLWSQRRKGRMQPLFLLIYITVLVVVETIYVAVQARTIQDMYVDNRNYPGGPWAYFLATQYLPENVLFIATLFTLTFLSDTLVLWRCWVIWTASGRRVMASLAIAFPTLCLLASFVVGVLWAQKSSQPGLSLYSQLPVVLGTSYYALSLGVNILLTLLIAARLLAYRRRLAGILPGDEGRDYTSLAAIFVESAALYTVCAFAFLVTYAVNSPMNQVFLGMTNTGQQIATYLIIYRVAEGKGFGKSALEQSTFATNSVAMGKVNTVPLAFNRRSATRSDLETTVDSTKEDAFELPPRQ</sequence>
<evidence type="ECO:0000313" key="3">
    <source>
        <dbReference type="EMBL" id="KZV90659.1"/>
    </source>
</evidence>
<feature type="transmembrane region" description="Helical" evidence="2">
    <location>
        <begin position="184"/>
        <end position="206"/>
    </location>
</feature>
<feature type="transmembrane region" description="Helical" evidence="2">
    <location>
        <begin position="227"/>
        <end position="251"/>
    </location>
</feature>
<feature type="transmembrane region" description="Helical" evidence="2">
    <location>
        <begin position="142"/>
        <end position="164"/>
    </location>
</feature>
<feature type="transmembrane region" description="Helical" evidence="2">
    <location>
        <begin position="108"/>
        <end position="130"/>
    </location>
</feature>
<accession>A0A166ACL7</accession>
<feature type="compositionally biased region" description="Basic and acidic residues" evidence="1">
    <location>
        <begin position="320"/>
        <end position="332"/>
    </location>
</feature>
<evidence type="ECO:0000256" key="2">
    <source>
        <dbReference type="SAM" id="Phobius"/>
    </source>
</evidence>
<protein>
    <recommendedName>
        <fullName evidence="5">Family A G protein-coupled receptor-like protein</fullName>
    </recommendedName>
</protein>
<feature type="transmembrane region" description="Helical" evidence="2">
    <location>
        <begin position="56"/>
        <end position="75"/>
    </location>
</feature>
<keyword evidence="2" id="KW-1133">Transmembrane helix</keyword>
<keyword evidence="2" id="KW-0472">Membrane</keyword>
<evidence type="ECO:0008006" key="5">
    <source>
        <dbReference type="Google" id="ProtNLM"/>
    </source>
</evidence>
<evidence type="ECO:0000313" key="4">
    <source>
        <dbReference type="Proteomes" id="UP000077266"/>
    </source>
</evidence>
<name>A0A166ACL7_EXIGL</name>
<dbReference type="Proteomes" id="UP000077266">
    <property type="component" value="Unassembled WGS sequence"/>
</dbReference>
<keyword evidence="4" id="KW-1185">Reference proteome</keyword>
<feature type="transmembrane region" description="Helical" evidence="2">
    <location>
        <begin position="24"/>
        <end position="44"/>
    </location>
</feature>
<reference evidence="3 4" key="1">
    <citation type="journal article" date="2016" name="Mol. Biol. Evol.">
        <title>Comparative Genomics of Early-Diverging Mushroom-Forming Fungi Provides Insights into the Origins of Lignocellulose Decay Capabilities.</title>
        <authorList>
            <person name="Nagy L.G."/>
            <person name="Riley R."/>
            <person name="Tritt A."/>
            <person name="Adam C."/>
            <person name="Daum C."/>
            <person name="Floudas D."/>
            <person name="Sun H."/>
            <person name="Yadav J.S."/>
            <person name="Pangilinan J."/>
            <person name="Larsson K.H."/>
            <person name="Matsuura K."/>
            <person name="Barry K."/>
            <person name="Labutti K."/>
            <person name="Kuo R."/>
            <person name="Ohm R.A."/>
            <person name="Bhattacharya S.S."/>
            <person name="Shirouzu T."/>
            <person name="Yoshinaga Y."/>
            <person name="Martin F.M."/>
            <person name="Grigoriev I.V."/>
            <person name="Hibbett D.S."/>
        </authorList>
    </citation>
    <scope>NUCLEOTIDE SEQUENCE [LARGE SCALE GENOMIC DNA]</scope>
    <source>
        <strain evidence="3 4">HHB12029</strain>
    </source>
</reference>
<proteinExistence type="predicted"/>
<dbReference type="AlphaFoldDB" id="A0A166ACL7"/>
<gene>
    <name evidence="3" type="ORF">EXIGLDRAFT_616630</name>
</gene>
<keyword evidence="2" id="KW-0812">Transmembrane</keyword>
<feature type="region of interest" description="Disordered" evidence="1">
    <location>
        <begin position="320"/>
        <end position="339"/>
    </location>
</feature>